<dbReference type="EMBL" id="CAFBMI010000103">
    <property type="protein sequence ID" value="CAB4905964.1"/>
    <property type="molecule type" value="Genomic_DNA"/>
</dbReference>
<dbReference type="EMBL" id="CAFBOE010000101">
    <property type="protein sequence ID" value="CAB4980080.1"/>
    <property type="molecule type" value="Genomic_DNA"/>
</dbReference>
<reference evidence="1" key="1">
    <citation type="submission" date="2020-05" db="EMBL/GenBank/DDBJ databases">
        <authorList>
            <person name="Chiriac C."/>
            <person name="Salcher M."/>
            <person name="Ghai R."/>
            <person name="Kavagutti S V."/>
        </authorList>
    </citation>
    <scope>NUCLEOTIDE SEQUENCE</scope>
</reference>
<sequence>MEPTTRVVFAACAGATAVVSVKIIPTATAAARTFFFVPICVNDIYIPPEFGYLG</sequence>
<dbReference type="AlphaFoldDB" id="A0A6J6YRN2"/>
<proteinExistence type="predicted"/>
<gene>
    <name evidence="1" type="ORF">UFOPK3056_00978</name>
    <name evidence="2" type="ORF">UFOPK3558_00941</name>
    <name evidence="3" type="ORF">UFOPK3916_00944</name>
</gene>
<dbReference type="EMBL" id="CAFAAR010000119">
    <property type="protein sequence ID" value="CAB4809908.1"/>
    <property type="molecule type" value="Genomic_DNA"/>
</dbReference>
<evidence type="ECO:0000313" key="3">
    <source>
        <dbReference type="EMBL" id="CAB4980080.1"/>
    </source>
</evidence>
<organism evidence="1">
    <name type="scientific">freshwater metagenome</name>
    <dbReference type="NCBI Taxonomy" id="449393"/>
    <lineage>
        <taxon>unclassified sequences</taxon>
        <taxon>metagenomes</taxon>
        <taxon>ecological metagenomes</taxon>
    </lineage>
</organism>
<evidence type="ECO:0000313" key="2">
    <source>
        <dbReference type="EMBL" id="CAB4905964.1"/>
    </source>
</evidence>
<evidence type="ECO:0000313" key="1">
    <source>
        <dbReference type="EMBL" id="CAB4809908.1"/>
    </source>
</evidence>
<name>A0A6J6YRN2_9ZZZZ</name>
<protein>
    <submittedName>
        <fullName evidence="1">Unannotated protein</fullName>
    </submittedName>
</protein>
<accession>A0A6J6YRN2</accession>